<reference evidence="2" key="1">
    <citation type="submission" date="2020-02" db="EMBL/GenBank/DDBJ databases">
        <authorList>
            <person name="Meier V. D."/>
        </authorList>
    </citation>
    <scope>NUCLEOTIDE SEQUENCE</scope>
    <source>
        <strain evidence="2">AVDCRST_MAG39</strain>
    </source>
</reference>
<evidence type="ECO:0000313" key="2">
    <source>
        <dbReference type="EMBL" id="CAA9522676.1"/>
    </source>
</evidence>
<keyword evidence="1" id="KW-0472">Membrane</keyword>
<proteinExistence type="predicted"/>
<keyword evidence="1" id="KW-0812">Transmembrane</keyword>
<organism evidence="2">
    <name type="scientific">uncultured Sphingomonadaceae bacterium</name>
    <dbReference type="NCBI Taxonomy" id="169976"/>
    <lineage>
        <taxon>Bacteria</taxon>
        <taxon>Pseudomonadati</taxon>
        <taxon>Pseudomonadota</taxon>
        <taxon>Alphaproteobacteria</taxon>
        <taxon>Sphingomonadales</taxon>
        <taxon>Sphingomonadaceae</taxon>
        <taxon>environmental samples</taxon>
    </lineage>
</organism>
<gene>
    <name evidence="2" type="ORF">AVDCRST_MAG39-2872</name>
</gene>
<dbReference type="EMBL" id="CADCVW010000106">
    <property type="protein sequence ID" value="CAA9522676.1"/>
    <property type="molecule type" value="Genomic_DNA"/>
</dbReference>
<accession>A0A6J4TGC9</accession>
<name>A0A6J4TGC9_9SPHN</name>
<sequence>MVGYPAKPGPSKAKAAVIGALIGIPVPFIGPVIGAIAGVGYSIYKAKQRG</sequence>
<feature type="transmembrane region" description="Helical" evidence="1">
    <location>
        <begin position="15"/>
        <end position="44"/>
    </location>
</feature>
<evidence type="ECO:0000256" key="1">
    <source>
        <dbReference type="SAM" id="Phobius"/>
    </source>
</evidence>
<keyword evidence="1" id="KW-1133">Transmembrane helix</keyword>
<dbReference type="AlphaFoldDB" id="A0A6J4TGC9"/>
<protein>
    <submittedName>
        <fullName evidence="2">Uncharacterized protein</fullName>
    </submittedName>
</protein>